<proteinExistence type="predicted"/>
<gene>
    <name evidence="2" type="ORF">WISP_116061</name>
</gene>
<dbReference type="Pfam" id="PF00078">
    <property type="entry name" value="RVT_1"/>
    <property type="match status" value="1"/>
</dbReference>
<sequence length="237" mass="27030">MQRRKGNQPPELVDRVSEQNGNLEIWKEAVSDMPSHLDAHKSVGLDAFHPAGRRELAGDFTKLLSIIYSQSWLTREVSDDWRLASVMPVYEKGLKEEWGNYKTVRLTLVPGKVMKQIILSAIMQHIQDHQWISQYRFRKGRPCLTNLISFYDRLIHLVDEGEAVYLDFRKAFDNVSHNILLENLTAYGLDGCTICWVKNWLNGLAQKVVVNITGATSSWQLVTSGVPQGSVTWCCLI</sequence>
<evidence type="ECO:0000313" key="2">
    <source>
        <dbReference type="EMBL" id="KAJ7409235.1"/>
    </source>
</evidence>
<dbReference type="EMBL" id="WHWB01034486">
    <property type="protein sequence ID" value="KAJ7409235.1"/>
    <property type="molecule type" value="Genomic_DNA"/>
</dbReference>
<organism evidence="2 3">
    <name type="scientific">Willisornis vidua</name>
    <name type="common">Xingu scale-backed antbird</name>
    <dbReference type="NCBI Taxonomy" id="1566151"/>
    <lineage>
        <taxon>Eukaryota</taxon>
        <taxon>Metazoa</taxon>
        <taxon>Chordata</taxon>
        <taxon>Craniata</taxon>
        <taxon>Vertebrata</taxon>
        <taxon>Euteleostomi</taxon>
        <taxon>Archelosauria</taxon>
        <taxon>Archosauria</taxon>
        <taxon>Dinosauria</taxon>
        <taxon>Saurischia</taxon>
        <taxon>Theropoda</taxon>
        <taxon>Coelurosauria</taxon>
        <taxon>Aves</taxon>
        <taxon>Neognathae</taxon>
        <taxon>Neoaves</taxon>
        <taxon>Telluraves</taxon>
        <taxon>Australaves</taxon>
        <taxon>Passeriformes</taxon>
        <taxon>Thamnophilidae</taxon>
        <taxon>Willisornis</taxon>
    </lineage>
</organism>
<accession>A0ABQ9CZZ1</accession>
<reference evidence="2" key="1">
    <citation type="submission" date="2019-10" db="EMBL/GenBank/DDBJ databases">
        <authorList>
            <person name="Soares A.E.R."/>
            <person name="Aleixo A."/>
            <person name="Schneider P."/>
            <person name="Miyaki C.Y."/>
            <person name="Schneider M.P."/>
            <person name="Mello C."/>
            <person name="Vasconcelos A.T.R."/>
        </authorList>
    </citation>
    <scope>NUCLEOTIDE SEQUENCE</scope>
    <source>
        <tissue evidence="2">Muscle</tissue>
    </source>
</reference>
<dbReference type="Proteomes" id="UP001145742">
    <property type="component" value="Unassembled WGS sequence"/>
</dbReference>
<keyword evidence="3" id="KW-1185">Reference proteome</keyword>
<protein>
    <submittedName>
        <fullName evidence="2">RNA-directed DNA polymerase from mobile element jockey-like protein</fullName>
    </submittedName>
</protein>
<comment type="caution">
    <text evidence="2">The sequence shown here is derived from an EMBL/GenBank/DDBJ whole genome shotgun (WGS) entry which is preliminary data.</text>
</comment>
<dbReference type="SUPFAM" id="SSF56672">
    <property type="entry name" value="DNA/RNA polymerases"/>
    <property type="match status" value="1"/>
</dbReference>
<name>A0ABQ9CZZ1_9PASS</name>
<dbReference type="InterPro" id="IPR043502">
    <property type="entry name" value="DNA/RNA_pol_sf"/>
</dbReference>
<evidence type="ECO:0000313" key="3">
    <source>
        <dbReference type="Proteomes" id="UP001145742"/>
    </source>
</evidence>
<feature type="domain" description="Reverse transcriptase" evidence="1">
    <location>
        <begin position="98"/>
        <end position="231"/>
    </location>
</feature>
<dbReference type="InterPro" id="IPR000477">
    <property type="entry name" value="RT_dom"/>
</dbReference>
<evidence type="ECO:0000259" key="1">
    <source>
        <dbReference type="Pfam" id="PF00078"/>
    </source>
</evidence>
<dbReference type="PANTHER" id="PTHR33332">
    <property type="entry name" value="REVERSE TRANSCRIPTASE DOMAIN-CONTAINING PROTEIN"/>
    <property type="match status" value="1"/>
</dbReference>